<accession>A0ABV2I7R3</accession>
<dbReference type="RefSeq" id="WP_354432908.1">
    <property type="nucleotide sequence ID" value="NZ_JBEPLY010000001.1"/>
</dbReference>
<organism evidence="4 5">
    <name type="scientific">Martelella mangrovi</name>
    <dbReference type="NCBI Taxonomy" id="1397477"/>
    <lineage>
        <taxon>Bacteria</taxon>
        <taxon>Pseudomonadati</taxon>
        <taxon>Pseudomonadota</taxon>
        <taxon>Alphaproteobacteria</taxon>
        <taxon>Hyphomicrobiales</taxon>
        <taxon>Aurantimonadaceae</taxon>
        <taxon>Martelella</taxon>
    </lineage>
</organism>
<dbReference type="Pfam" id="PF00685">
    <property type="entry name" value="Sulfotransfer_1"/>
    <property type="match status" value="1"/>
</dbReference>
<feature type="domain" description="Sulfotransferase" evidence="3">
    <location>
        <begin position="19"/>
        <end position="218"/>
    </location>
</feature>
<proteinExistence type="inferred from homology"/>
<evidence type="ECO:0000256" key="1">
    <source>
        <dbReference type="ARBA" id="ARBA00005771"/>
    </source>
</evidence>
<protein>
    <recommendedName>
        <fullName evidence="3">Sulfotransferase domain-containing protein</fullName>
    </recommendedName>
</protein>
<evidence type="ECO:0000259" key="3">
    <source>
        <dbReference type="Pfam" id="PF00685"/>
    </source>
</evidence>
<sequence length="260" mass="30204">MTYSIAGLGGTGRDFKVRPDDRFIVGYPKSGNTWLDFIVASMMAEKVEDVNFVTINDLVADIHSESPLRMARLQSPRLLKSHDYYHSEYRKVLFIVRHPYAVAVSFYYYHLKNRVFDETYSLSEFVRNWVEGKWGKSFLTWGEHTESWLDHQNSTSFLMIRYEDLKQSLDLSMEDISKFFDLAVSQERMKETIHWCGAENMARLEGEGLEKGFKGYKHARKDIQFVRSSSSAVRQSLSDSDKKIISDAWGDVMARLGYEP</sequence>
<dbReference type="Gene3D" id="3.40.50.300">
    <property type="entry name" value="P-loop containing nucleotide triphosphate hydrolases"/>
    <property type="match status" value="1"/>
</dbReference>
<evidence type="ECO:0000313" key="4">
    <source>
        <dbReference type="EMBL" id="MET3598503.1"/>
    </source>
</evidence>
<dbReference type="SUPFAM" id="SSF52540">
    <property type="entry name" value="P-loop containing nucleoside triphosphate hydrolases"/>
    <property type="match status" value="1"/>
</dbReference>
<name>A0ABV2I7R3_9HYPH</name>
<dbReference type="Proteomes" id="UP001549164">
    <property type="component" value="Unassembled WGS sequence"/>
</dbReference>
<dbReference type="PANTHER" id="PTHR11783">
    <property type="entry name" value="SULFOTRANSFERASE SULT"/>
    <property type="match status" value="1"/>
</dbReference>
<comment type="similarity">
    <text evidence="1">Belongs to the sulfotransferase 1 family.</text>
</comment>
<gene>
    <name evidence="4" type="ORF">ABID12_000424</name>
</gene>
<keyword evidence="5" id="KW-1185">Reference proteome</keyword>
<dbReference type="EMBL" id="JBEPLY010000001">
    <property type="protein sequence ID" value="MET3598503.1"/>
    <property type="molecule type" value="Genomic_DNA"/>
</dbReference>
<reference evidence="4 5" key="1">
    <citation type="submission" date="2024-06" db="EMBL/GenBank/DDBJ databases">
        <title>Genomic Encyclopedia of Type Strains, Phase IV (KMG-IV): sequencing the most valuable type-strain genomes for metagenomic binning, comparative biology and taxonomic classification.</title>
        <authorList>
            <person name="Goeker M."/>
        </authorList>
    </citation>
    <scope>NUCLEOTIDE SEQUENCE [LARGE SCALE GENOMIC DNA]</scope>
    <source>
        <strain evidence="4 5">DSM 28102</strain>
    </source>
</reference>
<evidence type="ECO:0000313" key="5">
    <source>
        <dbReference type="Proteomes" id="UP001549164"/>
    </source>
</evidence>
<dbReference type="InterPro" id="IPR000863">
    <property type="entry name" value="Sulfotransferase_dom"/>
</dbReference>
<evidence type="ECO:0000256" key="2">
    <source>
        <dbReference type="ARBA" id="ARBA00022679"/>
    </source>
</evidence>
<keyword evidence="2" id="KW-0808">Transferase</keyword>
<comment type="caution">
    <text evidence="4">The sequence shown here is derived from an EMBL/GenBank/DDBJ whole genome shotgun (WGS) entry which is preliminary data.</text>
</comment>
<dbReference type="InterPro" id="IPR027417">
    <property type="entry name" value="P-loop_NTPase"/>
</dbReference>